<evidence type="ECO:0000259" key="3">
    <source>
        <dbReference type="Pfam" id="PF15780"/>
    </source>
</evidence>
<protein>
    <recommendedName>
        <fullName evidence="3">Abnormal spindle-like microcephaly-associated protein ASH domain-containing protein</fullName>
    </recommendedName>
</protein>
<evidence type="ECO:0000256" key="2">
    <source>
        <dbReference type="ARBA" id="ARBA00022490"/>
    </source>
</evidence>
<evidence type="ECO:0000313" key="4">
    <source>
        <dbReference type="EMBL" id="PZR09814.1"/>
    </source>
</evidence>
<accession>A0A2W5V285</accession>
<proteinExistence type="predicted"/>
<comment type="subcellular location">
    <subcellularLocation>
        <location evidence="1">Cytoplasm</location>
    </subcellularLocation>
</comment>
<dbReference type="Gene3D" id="2.60.40.10">
    <property type="entry name" value="Immunoglobulins"/>
    <property type="match status" value="3"/>
</dbReference>
<dbReference type="NCBIfam" id="NF012200">
    <property type="entry name" value="choice_anch_D"/>
    <property type="match status" value="1"/>
</dbReference>
<dbReference type="Proteomes" id="UP000249061">
    <property type="component" value="Unassembled WGS sequence"/>
</dbReference>
<dbReference type="PROSITE" id="PS51257">
    <property type="entry name" value="PROKAR_LIPOPROTEIN"/>
    <property type="match status" value="1"/>
</dbReference>
<dbReference type="Pfam" id="PF15780">
    <property type="entry name" value="ASH"/>
    <property type="match status" value="1"/>
</dbReference>
<reference evidence="4 5" key="1">
    <citation type="submission" date="2017-08" db="EMBL/GenBank/DDBJ databases">
        <title>Infants hospitalized years apart are colonized by the same room-sourced microbial strains.</title>
        <authorList>
            <person name="Brooks B."/>
            <person name="Olm M.R."/>
            <person name="Firek B.A."/>
            <person name="Baker R."/>
            <person name="Thomas B.C."/>
            <person name="Morowitz M.J."/>
            <person name="Banfield J.F."/>
        </authorList>
    </citation>
    <scope>NUCLEOTIDE SEQUENCE [LARGE SCALE GENOMIC DNA]</scope>
    <source>
        <strain evidence="4">S2_003_000_R2_14</strain>
    </source>
</reference>
<dbReference type="InterPro" id="IPR013783">
    <property type="entry name" value="Ig-like_fold"/>
</dbReference>
<dbReference type="GO" id="GO:0005737">
    <property type="term" value="C:cytoplasm"/>
    <property type="evidence" value="ECO:0007669"/>
    <property type="project" value="UniProtKB-SubCell"/>
</dbReference>
<name>A0A2W5V285_9BACT</name>
<evidence type="ECO:0000313" key="5">
    <source>
        <dbReference type="Proteomes" id="UP000249061"/>
    </source>
</evidence>
<keyword evidence="2" id="KW-0963">Cytoplasm</keyword>
<gene>
    <name evidence="4" type="ORF">DI536_20960</name>
</gene>
<dbReference type="AlphaFoldDB" id="A0A2W5V285"/>
<dbReference type="InterPro" id="IPR031549">
    <property type="entry name" value="ASH"/>
</dbReference>
<comment type="caution">
    <text evidence="4">The sequence shown here is derived from an EMBL/GenBank/DDBJ whole genome shotgun (WGS) entry which is preliminary data.</text>
</comment>
<evidence type="ECO:0000256" key="1">
    <source>
        <dbReference type="ARBA" id="ARBA00004496"/>
    </source>
</evidence>
<dbReference type="EMBL" id="QFQP01000019">
    <property type="protein sequence ID" value="PZR09814.1"/>
    <property type="molecule type" value="Genomic_DNA"/>
</dbReference>
<feature type="domain" description="Abnormal spindle-like microcephaly-associated protein ASH" evidence="3">
    <location>
        <begin position="34"/>
        <end position="116"/>
    </location>
</feature>
<sequence>MRFLLAVTVVLGVAGCRCGPQVSQVKPTLGVAPNGLDFGQVKVGEARQLTVKLDSQTRTSVIFSSITVDGPAAAAFRLGSTPTELGPEASETLRITFTPPAEAAFTATLTISSNDPERGVVKVALAGEGAEPEFVVTPDCPASRACVGTVVLDPPSIDFGMRPASSAVPLDSTKVPAIVVVNEGDVSLHVDSLTFGGADATAFSLHPLITFPDGGVTLGAQEGFNLPLQFLPTSEAQNTYAGTVTLTSDDPRNPSVTIALQGTLKPNEAPSICANLIRVVPQNVTENPRDYGSASEWMTLMNPPAGGVDLSLRRDVRPGDLVVLSAISDSTDVTKCSSDPEDGRAGLTYLWRLTRDPTGPANTPLGATEQVQFRATRTGSYTVELTIADSRGSMKTTSLQFVASVKQDLVVQLEWPGFSGADLDLHLVRPTAVTGNDPFTGAFSFFNAGAANRTSGDINGYANTIRGANAGFDFDWGGAGSLDDPRLNLDDRGDGQLIENISMNYPENDATCDAGCTYPVLVHYFEDNRMPMSPPACVVDGTPNCGDGEQCACTPQQRCVADAPADGGAPFGAGKCYAAPAPVVKVFFYGSATPAATIPVPPAEVLLGAPCTLWHVADIDWPGRALQGSLPDGGTPPPVIRPSAPSFATFGRRAVGGSLACSPNVTQGAVNWYARE</sequence>
<organism evidence="4 5">
    <name type="scientific">Archangium gephyra</name>
    <dbReference type="NCBI Taxonomy" id="48"/>
    <lineage>
        <taxon>Bacteria</taxon>
        <taxon>Pseudomonadati</taxon>
        <taxon>Myxococcota</taxon>
        <taxon>Myxococcia</taxon>
        <taxon>Myxococcales</taxon>
        <taxon>Cystobacterineae</taxon>
        <taxon>Archangiaceae</taxon>
        <taxon>Archangium</taxon>
    </lineage>
</organism>